<proteinExistence type="predicted"/>
<evidence type="ECO:0000313" key="2">
    <source>
        <dbReference type="Proteomes" id="UP000199397"/>
    </source>
</evidence>
<reference evidence="1 2" key="1">
    <citation type="submission" date="2016-10" db="EMBL/GenBank/DDBJ databases">
        <authorList>
            <person name="de Groot N.N."/>
        </authorList>
    </citation>
    <scope>NUCLEOTIDE SEQUENCE [LARGE SCALE GENOMIC DNA]</scope>
    <source>
        <strain evidence="1 2">DSM 21228</strain>
    </source>
</reference>
<dbReference type="Proteomes" id="UP000199397">
    <property type="component" value="Unassembled WGS sequence"/>
</dbReference>
<evidence type="ECO:0000313" key="1">
    <source>
        <dbReference type="EMBL" id="SDZ99438.1"/>
    </source>
</evidence>
<accession>A0A1H3XLL6</accession>
<dbReference type="OrthoDB" id="5624633at2"/>
<dbReference type="AlphaFoldDB" id="A0A1H3XLL6"/>
<gene>
    <name evidence="1" type="ORF">SAMN05660964_00714</name>
</gene>
<organism evidence="1 2">
    <name type="scientific">Thiothrix caldifontis</name>
    <dbReference type="NCBI Taxonomy" id="525918"/>
    <lineage>
        <taxon>Bacteria</taxon>
        <taxon>Pseudomonadati</taxon>
        <taxon>Pseudomonadota</taxon>
        <taxon>Gammaproteobacteria</taxon>
        <taxon>Thiotrichales</taxon>
        <taxon>Thiotrichaceae</taxon>
        <taxon>Thiothrix</taxon>
    </lineage>
</organism>
<protein>
    <submittedName>
        <fullName evidence="1">Uncharacterized protein</fullName>
    </submittedName>
</protein>
<sequence length="125" mass="13987">MMFTMKHVLLSSGVGLLLGMLGMQLWYGQQYPGRPLFVEIENMRGETIPLLKIEHGNDLSQEKILLTQLRAGETRIITLNHEPGRGYSVEVQLADGKKVEACVGKTSERWVNEVAITSNGIFSRD</sequence>
<name>A0A1H3XLL6_9GAMM</name>
<keyword evidence="2" id="KW-1185">Reference proteome</keyword>
<dbReference type="RefSeq" id="WP_093065472.1">
    <property type="nucleotide sequence ID" value="NZ_FNQP01000003.1"/>
</dbReference>
<dbReference type="EMBL" id="FNQP01000003">
    <property type="protein sequence ID" value="SDZ99438.1"/>
    <property type="molecule type" value="Genomic_DNA"/>
</dbReference>